<dbReference type="NCBIfam" id="NF038032">
    <property type="entry name" value="CehA_McbA_metalo"/>
    <property type="match status" value="1"/>
</dbReference>
<dbReference type="EMBL" id="JACXYZ010000006">
    <property type="protein sequence ID" value="MBD3927453.1"/>
    <property type="molecule type" value="Genomic_DNA"/>
</dbReference>
<gene>
    <name evidence="2" type="ORF">IEZ26_22715</name>
</gene>
<dbReference type="InterPro" id="IPR016195">
    <property type="entry name" value="Pol/histidinol_Pase-like"/>
</dbReference>
<protein>
    <submittedName>
        <fullName evidence="2">Carboxypeptidase regulatory-like domain-containing protein</fullName>
    </submittedName>
</protein>
<dbReference type="SUPFAM" id="SSF89550">
    <property type="entry name" value="PHP domain-like"/>
    <property type="match status" value="1"/>
</dbReference>
<dbReference type="Gene3D" id="3.20.20.140">
    <property type="entry name" value="Metal-dependent hydrolases"/>
    <property type="match status" value="1"/>
</dbReference>
<name>A0ABR8NH40_9ACTN</name>
<reference evidence="2 3" key="1">
    <citation type="submission" date="2020-09" db="EMBL/GenBank/DDBJ databases">
        <title>novel species in genus Nocardioides.</title>
        <authorList>
            <person name="Zhang G."/>
        </authorList>
    </citation>
    <scope>NUCLEOTIDE SEQUENCE [LARGE SCALE GENOMIC DNA]</scope>
    <source>
        <strain evidence="2 3">KCTC 39551</strain>
    </source>
</reference>
<comment type="caution">
    <text evidence="2">The sequence shown here is derived from an EMBL/GenBank/DDBJ whole genome shotgun (WGS) entry which is preliminary data.</text>
</comment>
<sequence length="1034" mass="110498">MNFASQARSRVFVILALLFSLGVASAPALAKDGLAVQTALPSAAGDRVVQDDPDNPIKFSIDAAIASGSVSTQDLYIGTVKSYLGDEADGDTPVFGGGFGVHPYDILIMNDRVGIVLAAGTDDPWGYPGGSILDAGRVTVPDGSTDLKSATFGDDSVLTAQFLFNTWDAWAPSNAGMVSFDLVSYNFETKAIDDVNGMPAVQVTRKFTVPYNLNGVSTPRDLDVISYYSIAPGNDYAYWFDTIHNNGSAFSTEAQNEVVISNKGSVGIDTKPVAALSAANTFNFVTDDSGQPTSQFSTTLISPGTNLGSDGRTHPFSGIDGARGYRQLQFSAANRPYAAGETRLYESYLMIDDQASWQKVYDFWADYKGLDTFNVSGTVTSASGAPAPYPTVIVYRGNTLFGSVIGDANGHYSLDLPNENTTQTYNLRVEKKGTVPGTPTANFTSATVPAGGVALQTGADKVPVTFTFKDQNGDPIWGRISVGALPQMIYTGENYYFSDRNPDGSINKGVVTAMVAPGNYSATARGEGYGFYSYTTNSSTFTQTVTGNTATDPTPTVHITKPLSAPTDWFGVDNHHHGGRMDAFSPPAVSANAQATAGLEVMSLADHQFVLDNCPVYTWSRKLGATGYMPNEEITPSWAHHNMMPLTGYAYDRFRDCDQVNPIINTNTNHQGILDDAHQNGIAIGVNHPNSSYGLFLADDDHTVPGGMSGDFDGIEIQGFGTTTINEAFDFWSAFLSGGTHRGVEVNRPHYIHGSTDIHDSGQGTGSGGQRSYVHVEDGKDKSAADFDEFSLEFSRNQAAGHSFVSSGAFITPTTGKLFGKTYRADQDGTFTADFKVSALNNITDIYVFGSTGTGTSTGGFNGLTNLISRTTYTDGDLATSKDFTVRLDGVQGKQWFALGAVTSAGNRRAITNPIWVNGPDVPTTQTITEVEPIISYPEVPTVGNVIEQPRTAIMTTSPWSGFLFADWKLTGGNFDSVAKKNINYIYTLTFDAPSGFVFDPALKDPKAGVQVSNDGAQSKLIYRVHLKALPGSR</sequence>
<evidence type="ECO:0000256" key="1">
    <source>
        <dbReference type="SAM" id="SignalP"/>
    </source>
</evidence>
<organism evidence="2 3">
    <name type="scientific">Nocardioides cavernae</name>
    <dbReference type="NCBI Taxonomy" id="1921566"/>
    <lineage>
        <taxon>Bacteria</taxon>
        <taxon>Bacillati</taxon>
        <taxon>Actinomycetota</taxon>
        <taxon>Actinomycetes</taxon>
        <taxon>Propionibacteriales</taxon>
        <taxon>Nocardioidaceae</taxon>
        <taxon>Nocardioides</taxon>
    </lineage>
</organism>
<keyword evidence="1" id="KW-0732">Signal</keyword>
<evidence type="ECO:0000313" key="3">
    <source>
        <dbReference type="Proteomes" id="UP000618818"/>
    </source>
</evidence>
<accession>A0ABR8NH40</accession>
<dbReference type="RefSeq" id="WP_191197319.1">
    <property type="nucleotide sequence ID" value="NZ_JACXYZ010000006.1"/>
</dbReference>
<dbReference type="Gene3D" id="2.60.40.10">
    <property type="entry name" value="Immunoglobulins"/>
    <property type="match status" value="1"/>
</dbReference>
<dbReference type="Proteomes" id="UP000618818">
    <property type="component" value="Unassembled WGS sequence"/>
</dbReference>
<evidence type="ECO:0000313" key="2">
    <source>
        <dbReference type="EMBL" id="MBD3927453.1"/>
    </source>
</evidence>
<dbReference type="InterPro" id="IPR013783">
    <property type="entry name" value="Ig-like_fold"/>
</dbReference>
<dbReference type="SUPFAM" id="SSF49464">
    <property type="entry name" value="Carboxypeptidase regulatory domain-like"/>
    <property type="match status" value="1"/>
</dbReference>
<feature type="signal peptide" evidence="1">
    <location>
        <begin position="1"/>
        <end position="30"/>
    </location>
</feature>
<feature type="chain" id="PRO_5047209862" evidence="1">
    <location>
        <begin position="31"/>
        <end position="1034"/>
    </location>
</feature>
<proteinExistence type="predicted"/>
<dbReference type="InterPro" id="IPR008969">
    <property type="entry name" value="CarboxyPept-like_regulatory"/>
</dbReference>
<keyword evidence="3" id="KW-1185">Reference proteome</keyword>